<evidence type="ECO:0000259" key="2">
    <source>
        <dbReference type="Pfam" id="PF01478"/>
    </source>
</evidence>
<evidence type="ECO:0000313" key="3">
    <source>
        <dbReference type="EMBL" id="GAA3046975.1"/>
    </source>
</evidence>
<evidence type="ECO:0000313" key="4">
    <source>
        <dbReference type="Proteomes" id="UP001501035"/>
    </source>
</evidence>
<feature type="transmembrane region" description="Helical" evidence="1">
    <location>
        <begin position="69"/>
        <end position="101"/>
    </location>
</feature>
<dbReference type="Proteomes" id="UP001501035">
    <property type="component" value="Unassembled WGS sequence"/>
</dbReference>
<keyword evidence="1" id="KW-0472">Membrane</keyword>
<sequence>MSLIIVLWLLTLGEGDHRTCRIPTVKLWPGIVAVVTVGVTHPAAIGAALIAAVPYLAAHALGQAGGGDVKLAFVLGGLLADPASATVVVGLAQVVALAGFWTDRLARRPHGPALAGVAAVLVIGA</sequence>
<name>A0ABP6LJ45_9ACTN</name>
<proteinExistence type="predicted"/>
<reference evidence="4" key="1">
    <citation type="journal article" date="2019" name="Int. J. Syst. Evol. Microbiol.">
        <title>The Global Catalogue of Microorganisms (GCM) 10K type strain sequencing project: providing services to taxonomists for standard genome sequencing and annotation.</title>
        <authorList>
            <consortium name="The Broad Institute Genomics Platform"/>
            <consortium name="The Broad Institute Genome Sequencing Center for Infectious Disease"/>
            <person name="Wu L."/>
            <person name="Ma J."/>
        </authorList>
    </citation>
    <scope>NUCLEOTIDE SEQUENCE [LARGE SCALE GENOMIC DNA]</scope>
    <source>
        <strain evidence="4">JCM 14234</strain>
    </source>
</reference>
<dbReference type="EMBL" id="BAAAVS010000057">
    <property type="protein sequence ID" value="GAA3046975.1"/>
    <property type="molecule type" value="Genomic_DNA"/>
</dbReference>
<keyword evidence="1" id="KW-0812">Transmembrane</keyword>
<feature type="transmembrane region" description="Helical" evidence="1">
    <location>
        <begin position="31"/>
        <end position="57"/>
    </location>
</feature>
<gene>
    <name evidence="3" type="ORF">GCM10010528_27720</name>
</gene>
<dbReference type="RefSeq" id="WP_290705479.1">
    <property type="nucleotide sequence ID" value="NZ_BAAAVS010000057.1"/>
</dbReference>
<keyword evidence="1" id="KW-1133">Transmembrane helix</keyword>
<accession>A0ABP6LJ45</accession>
<comment type="caution">
    <text evidence="3">The sequence shown here is derived from an EMBL/GenBank/DDBJ whole genome shotgun (WGS) entry which is preliminary data.</text>
</comment>
<evidence type="ECO:0000256" key="1">
    <source>
        <dbReference type="SAM" id="Phobius"/>
    </source>
</evidence>
<keyword evidence="4" id="KW-1185">Reference proteome</keyword>
<feature type="domain" description="Prepilin type IV endopeptidase peptidase" evidence="2">
    <location>
        <begin position="3"/>
        <end position="89"/>
    </location>
</feature>
<dbReference type="InterPro" id="IPR000045">
    <property type="entry name" value="Prepilin_IV_endopep_pep"/>
</dbReference>
<organism evidence="3 4">
    <name type="scientific">Gordonia defluvii</name>
    <dbReference type="NCBI Taxonomy" id="283718"/>
    <lineage>
        <taxon>Bacteria</taxon>
        <taxon>Bacillati</taxon>
        <taxon>Actinomycetota</taxon>
        <taxon>Actinomycetes</taxon>
        <taxon>Mycobacteriales</taxon>
        <taxon>Gordoniaceae</taxon>
        <taxon>Gordonia</taxon>
    </lineage>
</organism>
<protein>
    <recommendedName>
        <fullName evidence="2">Prepilin type IV endopeptidase peptidase domain-containing protein</fullName>
    </recommendedName>
</protein>
<dbReference type="Pfam" id="PF01478">
    <property type="entry name" value="Peptidase_A24"/>
    <property type="match status" value="1"/>
</dbReference>